<comment type="caution">
    <text evidence="1">The sequence shown here is derived from an EMBL/GenBank/DDBJ whole genome shotgun (WGS) entry which is preliminary data.</text>
</comment>
<accession>A0A4S8R2G4</accession>
<evidence type="ECO:0008006" key="3">
    <source>
        <dbReference type="Google" id="ProtNLM"/>
    </source>
</evidence>
<dbReference type="Proteomes" id="UP000308671">
    <property type="component" value="Unassembled WGS sequence"/>
</dbReference>
<dbReference type="OrthoDB" id="2157530at2759"/>
<evidence type="ECO:0000313" key="2">
    <source>
        <dbReference type="Proteomes" id="UP000308671"/>
    </source>
</evidence>
<evidence type="ECO:0000313" key="1">
    <source>
        <dbReference type="EMBL" id="THV47344.1"/>
    </source>
</evidence>
<name>A0A4S8R2G4_9HELO</name>
<dbReference type="EMBL" id="PQXL01000317">
    <property type="protein sequence ID" value="THV47344.1"/>
    <property type="molecule type" value="Genomic_DNA"/>
</dbReference>
<sequence length="489" mass="55598">MHLFQKQNDGSKLDEWILRHGNKAQTALREFMNLPYWKRAWIYQELVLSKGLVFFHTSERTSLKVLNFVSLWAEFLKTQTRPEKIDSHLWVTIIRLSSFQPLGLIKHARSINIGMQTVAPQDKDSYLALLRWGDFVGAKLKATDPKDYVYAIQGVTGSDVIPDYSSNTSVADVYVEFCVKHVEAMRRFSLPLLVFFRYAGHEIKLQKALNCLPGYQIFPVVLPMKLANDISICKQSLFAPALVIATLDDTSDVLGESESLAEFTSSVFEIMNYKRAFSDRHPFLKLTSALWGRNIEEEVWESPEVVRVIRLLQTHFPDSDEMFTFDFLDRVHLGLEWLVELTGFDRDLVLTIVDLLADEDTKTIEKLEHPYPSVIQFIRRILDDGENPGSYLDDFLSMSDDLGTLSSSGGMRIARTASETSIEFSIVPPAALKGDIIAYLAGSKILHLVRRVEDHYVYIGQAGDIGELVTSMLNKVSAGEEEFQIIEIR</sequence>
<gene>
    <name evidence="1" type="ORF">BGAL_0317g00100</name>
</gene>
<dbReference type="PANTHER" id="PTHR24148:SF64">
    <property type="entry name" value="HETEROKARYON INCOMPATIBILITY DOMAIN-CONTAINING PROTEIN"/>
    <property type="match status" value="1"/>
</dbReference>
<organism evidence="1 2">
    <name type="scientific">Botrytis galanthina</name>
    <dbReference type="NCBI Taxonomy" id="278940"/>
    <lineage>
        <taxon>Eukaryota</taxon>
        <taxon>Fungi</taxon>
        <taxon>Dikarya</taxon>
        <taxon>Ascomycota</taxon>
        <taxon>Pezizomycotina</taxon>
        <taxon>Leotiomycetes</taxon>
        <taxon>Helotiales</taxon>
        <taxon>Sclerotiniaceae</taxon>
        <taxon>Botrytis</taxon>
    </lineage>
</organism>
<reference evidence="1 2" key="1">
    <citation type="submission" date="2017-12" db="EMBL/GenBank/DDBJ databases">
        <title>Comparative genomics of Botrytis spp.</title>
        <authorList>
            <person name="Valero-Jimenez C.A."/>
            <person name="Tapia P."/>
            <person name="Veloso J."/>
            <person name="Silva-Moreno E."/>
            <person name="Staats M."/>
            <person name="Valdes J.H."/>
            <person name="Van Kan J.A.L."/>
        </authorList>
    </citation>
    <scope>NUCLEOTIDE SEQUENCE [LARGE SCALE GENOMIC DNA]</scope>
    <source>
        <strain evidence="1 2">MUCL435</strain>
    </source>
</reference>
<protein>
    <recommendedName>
        <fullName evidence="3">Heterokaryon incompatibility domain-containing protein</fullName>
    </recommendedName>
</protein>
<dbReference type="InterPro" id="IPR052895">
    <property type="entry name" value="HetReg/Transcr_Mod"/>
</dbReference>
<dbReference type="AlphaFoldDB" id="A0A4S8R2G4"/>
<dbReference type="PANTHER" id="PTHR24148">
    <property type="entry name" value="ANKYRIN REPEAT DOMAIN-CONTAINING PROTEIN 39 HOMOLOG-RELATED"/>
    <property type="match status" value="1"/>
</dbReference>
<keyword evidence="2" id="KW-1185">Reference proteome</keyword>
<proteinExistence type="predicted"/>